<keyword evidence="1" id="KW-0812">Transmembrane</keyword>
<evidence type="ECO:0000256" key="1">
    <source>
        <dbReference type="SAM" id="Phobius"/>
    </source>
</evidence>
<sequence>MTINPRRAQLQVSLGFLPNRCCFYVMLSARVTEIGTHGFRETILHKMNPRSRGAIGVLAIITFTAMATLSPSVFCSFDNSGGTALYGRARSAPFWSVS</sequence>
<dbReference type="Proteomes" id="UP000008065">
    <property type="component" value="Unassembled WGS sequence"/>
</dbReference>
<evidence type="ECO:0000313" key="2">
    <source>
        <dbReference type="EMBL" id="EGO56544.1"/>
    </source>
</evidence>
<evidence type="ECO:0000313" key="3">
    <source>
        <dbReference type="Proteomes" id="UP000008065"/>
    </source>
</evidence>
<keyword evidence="1" id="KW-0472">Membrane</keyword>
<dbReference type="RefSeq" id="XP_009852133.1">
    <property type="nucleotide sequence ID" value="XM_009853831.1"/>
</dbReference>
<keyword evidence="3" id="KW-1185">Reference proteome</keyword>
<proteinExistence type="predicted"/>
<keyword evidence="1" id="KW-1133">Transmembrane helix</keyword>
<dbReference type="AlphaFoldDB" id="F8MQB4"/>
<dbReference type="EMBL" id="GL891305">
    <property type="protein sequence ID" value="EGO56544.1"/>
    <property type="molecule type" value="Genomic_DNA"/>
</dbReference>
<gene>
    <name evidence="2" type="ORF">NEUTE1DRAFT_101823</name>
</gene>
<organism evidence="2 3">
    <name type="scientific">Neurospora tetrasperma (strain FGSC 2508 / ATCC MYA-4615 / P0657)</name>
    <dbReference type="NCBI Taxonomy" id="510951"/>
    <lineage>
        <taxon>Eukaryota</taxon>
        <taxon>Fungi</taxon>
        <taxon>Dikarya</taxon>
        <taxon>Ascomycota</taxon>
        <taxon>Pezizomycotina</taxon>
        <taxon>Sordariomycetes</taxon>
        <taxon>Sordariomycetidae</taxon>
        <taxon>Sordariales</taxon>
        <taxon>Sordariaceae</taxon>
        <taxon>Neurospora</taxon>
    </lineage>
</organism>
<reference evidence="3" key="1">
    <citation type="journal article" date="2011" name="Genetics">
        <title>Massive changes in genome architecture accompany the transition to self-fertility in the filamentous fungus Neurospora tetrasperma.</title>
        <authorList>
            <person name="Ellison C.E."/>
            <person name="Stajich J.E."/>
            <person name="Jacobson D.J."/>
            <person name="Natvig D.O."/>
            <person name="Lapidus A."/>
            <person name="Foster B."/>
            <person name="Aerts A."/>
            <person name="Riley R."/>
            <person name="Lindquist E.A."/>
            <person name="Grigoriev I.V."/>
            <person name="Taylor J.W."/>
        </authorList>
    </citation>
    <scope>NUCLEOTIDE SEQUENCE [LARGE SCALE GENOMIC DNA]</scope>
    <source>
        <strain evidence="3">FGSC 2508 / P0657</strain>
    </source>
</reference>
<accession>F8MQB4</accession>
<dbReference type="HOGENOM" id="CLU_2334154_0_0_1"/>
<feature type="transmembrane region" description="Helical" evidence="1">
    <location>
        <begin position="54"/>
        <end position="74"/>
    </location>
</feature>
<name>F8MQB4_NEUT8</name>
<dbReference type="VEuPathDB" id="FungiDB:NEUTE1DRAFT_101823"/>
<protein>
    <submittedName>
        <fullName evidence="2">Uncharacterized protein</fullName>
    </submittedName>
</protein>
<dbReference type="KEGG" id="nte:NEUTE1DRAFT101823"/>
<dbReference type="GeneID" id="20821824"/>